<dbReference type="InterPro" id="IPR015955">
    <property type="entry name" value="Lactate_DH/Glyco_Ohase_4_C"/>
</dbReference>
<dbReference type="GO" id="GO:0005813">
    <property type="term" value="C:centrosome"/>
    <property type="evidence" value="ECO:0007669"/>
    <property type="project" value="Ensembl"/>
</dbReference>
<dbReference type="GO" id="GO:0030060">
    <property type="term" value="F:L-malate dehydrogenase (NAD+) activity"/>
    <property type="evidence" value="ECO:0007669"/>
    <property type="project" value="UniProtKB-EC"/>
</dbReference>
<dbReference type="NCBIfam" id="NF003916">
    <property type="entry name" value="PRK05442.1"/>
    <property type="match status" value="1"/>
</dbReference>
<dbReference type="Pfam" id="PF00056">
    <property type="entry name" value="Ldh_1_N"/>
    <property type="match status" value="1"/>
</dbReference>
<dbReference type="KEGG" id="cpoo:109319553"/>
<evidence type="ECO:0000256" key="2">
    <source>
        <dbReference type="ARBA" id="ARBA00012995"/>
    </source>
</evidence>
<dbReference type="PANTHER" id="PTHR23382">
    <property type="entry name" value="MALATE DEHYDROGENASE"/>
    <property type="match status" value="1"/>
</dbReference>
<dbReference type="NCBIfam" id="TIGR01759">
    <property type="entry name" value="MalateDH-SF1"/>
    <property type="match status" value="1"/>
</dbReference>
<feature type="domain" description="Lactate/malate dehydrogenase C-terminal" evidence="10">
    <location>
        <begin position="236"/>
        <end position="410"/>
    </location>
</feature>
<dbReference type="PROSITE" id="PS00068">
    <property type="entry name" value="MDH"/>
    <property type="match status" value="1"/>
</dbReference>
<evidence type="ECO:0000256" key="1">
    <source>
        <dbReference type="ARBA" id="ARBA00009613"/>
    </source>
</evidence>
<dbReference type="RefSeq" id="XP_019404733.1">
    <property type="nucleotide sequence ID" value="XM_019549188.1"/>
</dbReference>
<dbReference type="FunFam" id="3.90.110.10:FF:000002">
    <property type="entry name" value="Malate dehydrogenase"/>
    <property type="match status" value="1"/>
</dbReference>
<dbReference type="OMA" id="HTWVNGT"/>
<dbReference type="Proteomes" id="UP000594220">
    <property type="component" value="Unplaced"/>
</dbReference>
<keyword evidence="12" id="KW-1185">Reference proteome</keyword>
<dbReference type="InterPro" id="IPR036291">
    <property type="entry name" value="NAD(P)-bd_dom_sf"/>
</dbReference>
<dbReference type="EC" id="1.1.1.37" evidence="2"/>
<dbReference type="GO" id="GO:0043490">
    <property type="term" value="P:malate-aspartate shuttle"/>
    <property type="evidence" value="ECO:0007669"/>
    <property type="project" value="Ensembl"/>
</dbReference>
<dbReference type="CTD" id="4190"/>
<dbReference type="FunFam" id="3.40.50.720:FF:000010">
    <property type="entry name" value="Malate dehydrogenase"/>
    <property type="match status" value="1"/>
</dbReference>
<evidence type="ECO:0000313" key="12">
    <source>
        <dbReference type="Proteomes" id="UP000594220"/>
    </source>
</evidence>
<dbReference type="InterPro" id="IPR010945">
    <property type="entry name" value="Malate_DH_type2"/>
</dbReference>
<dbReference type="HAMAP" id="MF_01517">
    <property type="entry name" value="Malate_dehydrog_2"/>
    <property type="match status" value="1"/>
</dbReference>
<sequence>MLGDVVPRRQRLQAGQRVGGAGKDYKTQAAVHVRGGGAVGSPGPVAPLIPPAPRCRVAVIVARGDPEAAPRQDLSPHLPAMSEPIRVLVTGAAGQIAYSLLYSIAKGDVFGKDQPLFLVLLDITPMMTVLDGVVMELQDCALPLLREVIATDKEEVAFKDLDIAVLVGSMPRREGMERKDLLKANVKIFKSQGTALDKYAKKTVKVVVVGNPANTNCLIASKSAPSIPKENFSCLTRLDHNRAKSQIALRLGVSANDVKNVIIWGNHSSTQYPDVNHAKVNLQGKEVGVYEAIKDDSWLKGDFITTVQQRGGAVIKARKLSSAMSAAKAICDHVRDIWFGTPEGEFVSMGVISDGNSYGVPEDLLYSFPVVIKDKTWKFVEGLPINDFSREKMDLTAKELIEEKETAVEFLSSA</sequence>
<keyword evidence="5" id="KW-0520">NAD</keyword>
<reference evidence="11" key="2">
    <citation type="submission" date="2025-09" db="UniProtKB">
        <authorList>
            <consortium name="Ensembl"/>
        </authorList>
    </citation>
    <scope>IDENTIFICATION</scope>
</reference>
<dbReference type="InterPro" id="IPR001252">
    <property type="entry name" value="Malate_DH_AS"/>
</dbReference>
<dbReference type="CDD" id="cd01336">
    <property type="entry name" value="MDH_cytoplasmic_cytosolic"/>
    <property type="match status" value="1"/>
</dbReference>
<evidence type="ECO:0000256" key="5">
    <source>
        <dbReference type="ARBA" id="ARBA00023027"/>
    </source>
</evidence>
<dbReference type="GeneID" id="109319553"/>
<organism evidence="11 12">
    <name type="scientific">Crocodylus porosus</name>
    <name type="common">Saltwater crocodile</name>
    <name type="synonym">Estuarine crocodile</name>
    <dbReference type="NCBI Taxonomy" id="8502"/>
    <lineage>
        <taxon>Eukaryota</taxon>
        <taxon>Metazoa</taxon>
        <taxon>Chordata</taxon>
        <taxon>Craniata</taxon>
        <taxon>Vertebrata</taxon>
        <taxon>Euteleostomi</taxon>
        <taxon>Archelosauria</taxon>
        <taxon>Archosauria</taxon>
        <taxon>Crocodylia</taxon>
        <taxon>Longirostres</taxon>
        <taxon>Crocodylidae</taxon>
        <taxon>Crocodylus</taxon>
    </lineage>
</organism>
<comment type="catalytic activity">
    <reaction evidence="8">
        <text>(S)-2-hydroxyglutarate + NAD(+) = 2-oxoglutarate + NADH + H(+)</text>
        <dbReference type="Rhea" id="RHEA:57172"/>
        <dbReference type="ChEBI" id="CHEBI:15378"/>
        <dbReference type="ChEBI" id="CHEBI:16782"/>
        <dbReference type="ChEBI" id="CHEBI:16810"/>
        <dbReference type="ChEBI" id="CHEBI:57540"/>
        <dbReference type="ChEBI" id="CHEBI:57945"/>
    </reaction>
    <physiologicalReaction direction="right-to-left" evidence="8">
        <dbReference type="Rhea" id="RHEA:57174"/>
    </physiologicalReaction>
</comment>
<dbReference type="GeneTree" id="ENSGT00530000063410"/>
<dbReference type="GO" id="GO:0005829">
    <property type="term" value="C:cytosol"/>
    <property type="evidence" value="ECO:0007669"/>
    <property type="project" value="Ensembl"/>
</dbReference>
<gene>
    <name evidence="11" type="primary">MDH1</name>
</gene>
<dbReference type="InterPro" id="IPR011274">
    <property type="entry name" value="Malate_DH_NAD-dep_euk"/>
</dbReference>
<evidence type="ECO:0000256" key="4">
    <source>
        <dbReference type="ARBA" id="ARBA00023002"/>
    </source>
</evidence>
<evidence type="ECO:0000259" key="10">
    <source>
        <dbReference type="Pfam" id="PF02866"/>
    </source>
</evidence>
<comment type="function">
    <text evidence="7">Catalyzes the reduction of aromatic alpha-keto acids in the presence of NADH. Plays essential roles in the malate-aspartate shuttle and the tricarboxylic acid cycle, important in mitochondrial NADH supply for oxidative phosphorylation. Catalyzes the reduction of 2-oxoglutarate to 2-hydroxyglutarate, leading to elevated reactive oxygen species (ROS).</text>
</comment>
<dbReference type="InterPro" id="IPR001236">
    <property type="entry name" value="Lactate/malate_DH_N"/>
</dbReference>
<protein>
    <recommendedName>
        <fullName evidence="3">Malate dehydrogenase, cytoplasmic</fullName>
        <ecNumber evidence="2">1.1.1.37</ecNumber>
    </recommendedName>
    <alternativeName>
        <fullName evidence="6">Cytosolic malate dehydrogenase</fullName>
    </alternativeName>
</protein>
<dbReference type="GO" id="GO:0006108">
    <property type="term" value="P:malate metabolic process"/>
    <property type="evidence" value="ECO:0007669"/>
    <property type="project" value="InterPro"/>
</dbReference>
<name>A0A7M4F543_CROPO</name>
<dbReference type="InterPro" id="IPR022383">
    <property type="entry name" value="Lactate/malate_DH_C"/>
</dbReference>
<evidence type="ECO:0000313" key="11">
    <source>
        <dbReference type="Ensembl" id="ENSCPRP00005018691.1"/>
    </source>
</evidence>
<evidence type="ECO:0000259" key="9">
    <source>
        <dbReference type="Pfam" id="PF00056"/>
    </source>
</evidence>
<dbReference type="OrthoDB" id="4069699at2759"/>
<evidence type="ECO:0000256" key="7">
    <source>
        <dbReference type="ARBA" id="ARBA00045153"/>
    </source>
</evidence>
<comment type="similarity">
    <text evidence="1">Belongs to the LDH/MDH superfamily. MDH type 2 family.</text>
</comment>
<evidence type="ECO:0000256" key="8">
    <source>
        <dbReference type="ARBA" id="ARBA00048549"/>
    </source>
</evidence>
<dbReference type="Ensembl" id="ENSCPRT00005021878.1">
    <property type="protein sequence ID" value="ENSCPRP00005018691.1"/>
    <property type="gene ID" value="ENSCPRG00005013087.1"/>
</dbReference>
<dbReference type="Pfam" id="PF02866">
    <property type="entry name" value="Ldh_1_C"/>
    <property type="match status" value="1"/>
</dbReference>
<dbReference type="AlphaFoldDB" id="A0A7M4F543"/>
<reference evidence="11" key="1">
    <citation type="submission" date="2025-08" db="UniProtKB">
        <authorList>
            <consortium name="Ensembl"/>
        </authorList>
    </citation>
    <scope>IDENTIFICATION</scope>
</reference>
<accession>A0A7M4F543</accession>
<dbReference type="GO" id="GO:0006739">
    <property type="term" value="P:NADP+ metabolic process"/>
    <property type="evidence" value="ECO:0007669"/>
    <property type="project" value="Ensembl"/>
</dbReference>
<dbReference type="NCBIfam" id="TIGR01758">
    <property type="entry name" value="MDH_euk_cyt"/>
    <property type="match status" value="1"/>
</dbReference>
<feature type="domain" description="Lactate/malate dehydrogenase N-terminal" evidence="9">
    <location>
        <begin position="86"/>
        <end position="232"/>
    </location>
</feature>
<keyword evidence="4" id="KW-0560">Oxidoreductase</keyword>
<dbReference type="SUPFAM" id="SSF51735">
    <property type="entry name" value="NAD(P)-binding Rossmann-fold domains"/>
    <property type="match status" value="1"/>
</dbReference>
<evidence type="ECO:0000256" key="6">
    <source>
        <dbReference type="ARBA" id="ARBA00030284"/>
    </source>
</evidence>
<dbReference type="SUPFAM" id="SSF56327">
    <property type="entry name" value="LDH C-terminal domain-like"/>
    <property type="match status" value="1"/>
</dbReference>
<proteinExistence type="inferred from homology"/>
<dbReference type="Gene3D" id="3.90.110.10">
    <property type="entry name" value="Lactate dehydrogenase/glycoside hydrolase, family 4, C-terminal"/>
    <property type="match status" value="1"/>
</dbReference>
<dbReference type="Gene3D" id="3.40.50.720">
    <property type="entry name" value="NAD(P)-binding Rossmann-like Domain"/>
    <property type="match status" value="1"/>
</dbReference>
<evidence type="ECO:0000256" key="3">
    <source>
        <dbReference type="ARBA" id="ARBA00019899"/>
    </source>
</evidence>